<dbReference type="Pfam" id="PF01176">
    <property type="entry name" value="eIF-1a"/>
    <property type="match status" value="1"/>
</dbReference>
<keyword evidence="9" id="KW-1185">Reference proteome</keyword>
<organism evidence="8 9">
    <name type="scientific">Pararhodospirillum oryzae</name>
    <dbReference type="NCBI Taxonomy" id="478448"/>
    <lineage>
        <taxon>Bacteria</taxon>
        <taxon>Pseudomonadati</taxon>
        <taxon>Pseudomonadota</taxon>
        <taxon>Alphaproteobacteria</taxon>
        <taxon>Rhodospirillales</taxon>
        <taxon>Rhodospirillaceae</taxon>
        <taxon>Pararhodospirillum</taxon>
    </lineage>
</organism>
<comment type="function">
    <text evidence="4">One of the essential components for the initiation of protein synthesis. Stabilizes the binding of IF-2 and IF-3 on the 30S subunit to which N-formylmethionyl-tRNA(fMet) subsequently binds. Helps modulate mRNA selection, yielding the 30S pre-initiation complex (PIC). Upon addition of the 50S ribosomal subunit IF-1, IF-2 and IF-3 are released leaving the mature 70S translation initiation complex.</text>
</comment>
<name>A0A512H4W2_9PROT</name>
<dbReference type="NCBIfam" id="TIGR00008">
    <property type="entry name" value="infA"/>
    <property type="match status" value="1"/>
</dbReference>
<evidence type="ECO:0000256" key="3">
    <source>
        <dbReference type="ARBA" id="ARBA00022917"/>
    </source>
</evidence>
<comment type="similarity">
    <text evidence="1 4">Belongs to the IF-1 family.</text>
</comment>
<dbReference type="InterPro" id="IPR006196">
    <property type="entry name" value="RNA-binding_domain_S1_IF1"/>
</dbReference>
<dbReference type="PANTHER" id="PTHR33370">
    <property type="entry name" value="TRANSLATION INITIATION FACTOR IF-1, CHLOROPLASTIC"/>
    <property type="match status" value="1"/>
</dbReference>
<evidence type="ECO:0000259" key="7">
    <source>
        <dbReference type="PROSITE" id="PS50832"/>
    </source>
</evidence>
<comment type="caution">
    <text evidence="8">The sequence shown here is derived from an EMBL/GenBank/DDBJ whole genome shotgun (WGS) entry which is preliminary data.</text>
</comment>
<feature type="region of interest" description="Disordered" evidence="6">
    <location>
        <begin position="71"/>
        <end position="92"/>
    </location>
</feature>
<proteinExistence type="inferred from homology"/>
<evidence type="ECO:0000256" key="1">
    <source>
        <dbReference type="ARBA" id="ARBA00010939"/>
    </source>
</evidence>
<dbReference type="PANTHER" id="PTHR33370:SF1">
    <property type="entry name" value="TRANSLATION INITIATION FACTOR IF-1, CHLOROPLASTIC"/>
    <property type="match status" value="1"/>
</dbReference>
<dbReference type="Gene3D" id="2.40.50.140">
    <property type="entry name" value="Nucleic acid-binding proteins"/>
    <property type="match status" value="1"/>
</dbReference>
<gene>
    <name evidence="8" type="primary">infA_1</name>
    <name evidence="4" type="synonym">infA</name>
    <name evidence="8" type="ORF">ROR02_06360</name>
</gene>
<keyword evidence="4" id="KW-0694">RNA-binding</keyword>
<protein>
    <recommendedName>
        <fullName evidence="4 5">Translation initiation factor IF-1</fullName>
    </recommendedName>
</protein>
<evidence type="ECO:0000313" key="8">
    <source>
        <dbReference type="EMBL" id="GEO80505.1"/>
    </source>
</evidence>
<evidence type="ECO:0000313" key="9">
    <source>
        <dbReference type="Proteomes" id="UP000321567"/>
    </source>
</evidence>
<comment type="subunit">
    <text evidence="4">Component of the 30S ribosomal translation pre-initiation complex which assembles on the 30S ribosome in the order IF-2 and IF-3, IF-1 and N-formylmethionyl-tRNA(fMet); mRNA recruitment can occur at any time during PIC assembly.</text>
</comment>
<dbReference type="OrthoDB" id="9803250at2"/>
<evidence type="ECO:0000256" key="5">
    <source>
        <dbReference type="NCBIfam" id="TIGR00008"/>
    </source>
</evidence>
<sequence length="92" mass="10707">MAKEEFLEFEGKIDEAFPDGRFRVTLENGHEIIAYTAGRMRKSRIRSLVGDRVTVEMTPYDLTKGRITYRHKDERFSVGPASGPRRPPPRRR</sequence>
<reference evidence="8 9" key="1">
    <citation type="submission" date="2019-07" db="EMBL/GenBank/DDBJ databases">
        <title>Whole genome shotgun sequence of Rhodospirillum oryzae NBRC 107573.</title>
        <authorList>
            <person name="Hosoyama A."/>
            <person name="Uohara A."/>
            <person name="Ohji S."/>
            <person name="Ichikawa N."/>
        </authorList>
    </citation>
    <scope>NUCLEOTIDE SEQUENCE [LARGE SCALE GENOMIC DNA]</scope>
    <source>
        <strain evidence="8 9">NBRC 107573</strain>
    </source>
</reference>
<keyword evidence="3 4" id="KW-0648">Protein biosynthesis</keyword>
<evidence type="ECO:0000256" key="4">
    <source>
        <dbReference type="HAMAP-Rule" id="MF_00075"/>
    </source>
</evidence>
<dbReference type="InterPro" id="IPR012340">
    <property type="entry name" value="NA-bd_OB-fold"/>
</dbReference>
<evidence type="ECO:0000256" key="2">
    <source>
        <dbReference type="ARBA" id="ARBA00022540"/>
    </source>
</evidence>
<dbReference type="GO" id="GO:0043022">
    <property type="term" value="F:ribosome binding"/>
    <property type="evidence" value="ECO:0007669"/>
    <property type="project" value="UniProtKB-UniRule"/>
</dbReference>
<dbReference type="GO" id="GO:0003743">
    <property type="term" value="F:translation initiation factor activity"/>
    <property type="evidence" value="ECO:0007669"/>
    <property type="project" value="UniProtKB-UniRule"/>
</dbReference>
<keyword evidence="4" id="KW-0699">rRNA-binding</keyword>
<dbReference type="SUPFAM" id="SSF50249">
    <property type="entry name" value="Nucleic acid-binding proteins"/>
    <property type="match status" value="1"/>
</dbReference>
<evidence type="ECO:0000256" key="6">
    <source>
        <dbReference type="SAM" id="MobiDB-lite"/>
    </source>
</evidence>
<dbReference type="AlphaFoldDB" id="A0A512H4W2"/>
<keyword evidence="2 4" id="KW-0396">Initiation factor</keyword>
<dbReference type="PROSITE" id="PS50832">
    <property type="entry name" value="S1_IF1_TYPE"/>
    <property type="match status" value="1"/>
</dbReference>
<accession>A0A512H4W2</accession>
<dbReference type="CDD" id="cd04451">
    <property type="entry name" value="S1_IF1"/>
    <property type="match status" value="1"/>
</dbReference>
<dbReference type="GO" id="GO:0005829">
    <property type="term" value="C:cytosol"/>
    <property type="evidence" value="ECO:0007669"/>
    <property type="project" value="TreeGrafter"/>
</dbReference>
<comment type="subcellular location">
    <subcellularLocation>
        <location evidence="4">Cytoplasm</location>
    </subcellularLocation>
</comment>
<dbReference type="FunFam" id="2.40.50.140:FF:000002">
    <property type="entry name" value="Translation initiation factor IF-1"/>
    <property type="match status" value="1"/>
</dbReference>
<dbReference type="HAMAP" id="MF_00075">
    <property type="entry name" value="IF_1"/>
    <property type="match status" value="1"/>
</dbReference>
<dbReference type="InterPro" id="IPR004368">
    <property type="entry name" value="TIF_IF1"/>
</dbReference>
<feature type="domain" description="S1-like" evidence="7">
    <location>
        <begin position="1"/>
        <end position="72"/>
    </location>
</feature>
<dbReference type="GO" id="GO:0019843">
    <property type="term" value="F:rRNA binding"/>
    <property type="evidence" value="ECO:0007669"/>
    <property type="project" value="UniProtKB-UniRule"/>
</dbReference>
<dbReference type="EMBL" id="BJZO01000010">
    <property type="protein sequence ID" value="GEO80505.1"/>
    <property type="molecule type" value="Genomic_DNA"/>
</dbReference>
<dbReference type="Proteomes" id="UP000321567">
    <property type="component" value="Unassembled WGS sequence"/>
</dbReference>
<keyword evidence="4" id="KW-0963">Cytoplasm</keyword>